<sequence length="310" mass="33670">MKLDTPAKAAFDTFGGRFLLVGYLPTYAGVLSILILFWAGAPGKLNFSQAWHTAVQLGLGELLLVVLAVMLTAAVLQPLHLRMIRVLEGDWPTWAGWLARLCTRRQRRCHARLARAAMAPPNGATDTDIQRAGQAGALLVARFPPSRLRPTALGNALAAMEARAGAEYGWDATVAWPRLYPVLGPQARTLVDDRRNTLDLTARLTVTATVLAVVTAGLLAQSRWWVLLALAPLALAVLAYRSAVQAAIAYGETVGAAFDLHRFDLLEHLHLPLPADQAAEQAANEKLCLMWRQGAPTNLVYRHQPINESG</sequence>
<dbReference type="EMBL" id="BLPF01000002">
    <property type="protein sequence ID" value="GFJ81953.1"/>
    <property type="molecule type" value="Genomic_DNA"/>
</dbReference>
<evidence type="ECO:0000256" key="1">
    <source>
        <dbReference type="SAM" id="Phobius"/>
    </source>
</evidence>
<dbReference type="RefSeq" id="WP_173061837.1">
    <property type="nucleotide sequence ID" value="NZ_BAABGO010000042.1"/>
</dbReference>
<reference evidence="2 3" key="1">
    <citation type="submission" date="2020-03" db="EMBL/GenBank/DDBJ databases">
        <title>Whole genome shotgun sequence of Phytohabitans houttuyneae NBRC 108639.</title>
        <authorList>
            <person name="Komaki H."/>
            <person name="Tamura T."/>
        </authorList>
    </citation>
    <scope>NUCLEOTIDE SEQUENCE [LARGE SCALE GENOMIC DNA]</scope>
    <source>
        <strain evidence="2 3">NBRC 108639</strain>
    </source>
</reference>
<keyword evidence="3" id="KW-1185">Reference proteome</keyword>
<name>A0A6V8K9Q6_9ACTN</name>
<comment type="caution">
    <text evidence="2">The sequence shown here is derived from an EMBL/GenBank/DDBJ whole genome shotgun (WGS) entry which is preliminary data.</text>
</comment>
<evidence type="ECO:0000313" key="2">
    <source>
        <dbReference type="EMBL" id="GFJ81953.1"/>
    </source>
</evidence>
<proteinExistence type="predicted"/>
<dbReference type="AlphaFoldDB" id="A0A6V8K9Q6"/>
<protein>
    <submittedName>
        <fullName evidence="2">Uncharacterized protein</fullName>
    </submittedName>
</protein>
<keyword evidence="1" id="KW-0472">Membrane</keyword>
<organism evidence="2 3">
    <name type="scientific">Phytohabitans houttuyneae</name>
    <dbReference type="NCBI Taxonomy" id="1076126"/>
    <lineage>
        <taxon>Bacteria</taxon>
        <taxon>Bacillati</taxon>
        <taxon>Actinomycetota</taxon>
        <taxon>Actinomycetes</taxon>
        <taxon>Micromonosporales</taxon>
        <taxon>Micromonosporaceae</taxon>
    </lineage>
</organism>
<feature type="transmembrane region" description="Helical" evidence="1">
    <location>
        <begin position="200"/>
        <end position="218"/>
    </location>
</feature>
<keyword evidence="1" id="KW-0812">Transmembrane</keyword>
<reference evidence="2 3" key="2">
    <citation type="submission" date="2020-03" db="EMBL/GenBank/DDBJ databases">
        <authorList>
            <person name="Ichikawa N."/>
            <person name="Kimura A."/>
            <person name="Kitahashi Y."/>
            <person name="Uohara A."/>
        </authorList>
    </citation>
    <scope>NUCLEOTIDE SEQUENCE [LARGE SCALE GENOMIC DNA]</scope>
    <source>
        <strain evidence="2 3">NBRC 108639</strain>
    </source>
</reference>
<dbReference type="Proteomes" id="UP000482800">
    <property type="component" value="Unassembled WGS sequence"/>
</dbReference>
<feature type="transmembrane region" description="Helical" evidence="1">
    <location>
        <begin position="53"/>
        <end position="76"/>
    </location>
</feature>
<feature type="transmembrane region" description="Helical" evidence="1">
    <location>
        <begin position="20"/>
        <end position="41"/>
    </location>
</feature>
<evidence type="ECO:0000313" key="3">
    <source>
        <dbReference type="Proteomes" id="UP000482800"/>
    </source>
</evidence>
<accession>A0A6V8K9Q6</accession>
<keyword evidence="1" id="KW-1133">Transmembrane helix</keyword>
<gene>
    <name evidence="2" type="ORF">Phou_061330</name>
</gene>
<feature type="transmembrane region" description="Helical" evidence="1">
    <location>
        <begin position="224"/>
        <end position="240"/>
    </location>
</feature>